<protein>
    <submittedName>
        <fullName evidence="3">Class I adenylate-forming enzyme family protein</fullName>
    </submittedName>
</protein>
<evidence type="ECO:0000313" key="3">
    <source>
        <dbReference type="EMBL" id="MFC4540589.1"/>
    </source>
</evidence>
<dbReference type="Gene3D" id="3.30.300.30">
    <property type="match status" value="1"/>
</dbReference>
<dbReference type="InterPro" id="IPR020845">
    <property type="entry name" value="AMP-binding_CS"/>
</dbReference>
<dbReference type="GO" id="GO:0016878">
    <property type="term" value="F:acid-thiol ligase activity"/>
    <property type="evidence" value="ECO:0007669"/>
    <property type="project" value="UniProtKB-ARBA"/>
</dbReference>
<dbReference type="InterPro" id="IPR042099">
    <property type="entry name" value="ANL_N_sf"/>
</dbReference>
<dbReference type="SUPFAM" id="SSF56801">
    <property type="entry name" value="Acetyl-CoA synthetase-like"/>
    <property type="match status" value="1"/>
</dbReference>
<dbReference type="InterPro" id="IPR050237">
    <property type="entry name" value="ATP-dep_AMP-bd_enzyme"/>
</dbReference>
<evidence type="ECO:0000259" key="2">
    <source>
        <dbReference type="Pfam" id="PF13193"/>
    </source>
</evidence>
<proteinExistence type="predicted"/>
<feature type="domain" description="AMP-binding enzyme C-terminal" evidence="2">
    <location>
        <begin position="413"/>
        <end position="487"/>
    </location>
</feature>
<sequence>MNFVSYVCLRSQGHPSAVAVRSGSESWTYGELLDDVRTAANVLADHGVEDGSRVGLMLHNRYEFVVGTLATLARRAIVVPINPDYKRHELGHILGQSTPEVVLGTASAYEHAADELPVGTDWFDVGDRNSDRTGFWDAMATAADEYRIPKTLDSKRAFLLYTSGTTGQPKGVVHTHDNFIAVSDACAISYEVTPGDGFLAAMPMYHCTGMSVLGTTLKYGGELVLVSEWDPERTLRAIDEYDVNVFSGVPTMYQDWLNVDDGIDTGSMHTAVIGGAGTTAELIRRSEALLDCPVLNGYGMTESFIAGIWERRNDERRLPSVGRTTDRLVEVRVVDPDSGDDQPPGEPGELLIRGRPMMEEYFDEPEKTAAAFDDDGWFHTGDWARIDADDYLYIVDRMDYTILCGGHNVYPQEIEGVIESLDGVDSAVVVGREDDRKGAKPIALVTDNGDPPSADEIKTYCLENLAPYKHPREVQFVDELPRNDVGKVDRDASANLLPSSRS</sequence>
<dbReference type="EMBL" id="JBHSFA010000002">
    <property type="protein sequence ID" value="MFC4540589.1"/>
    <property type="molecule type" value="Genomic_DNA"/>
</dbReference>
<dbReference type="Gene3D" id="3.40.50.12780">
    <property type="entry name" value="N-terminal domain of ligase-like"/>
    <property type="match status" value="1"/>
</dbReference>
<dbReference type="AlphaFoldDB" id="A0ABD5PJ49"/>
<dbReference type="Pfam" id="PF13193">
    <property type="entry name" value="AMP-binding_C"/>
    <property type="match status" value="1"/>
</dbReference>
<dbReference type="PROSITE" id="PS00455">
    <property type="entry name" value="AMP_BINDING"/>
    <property type="match status" value="1"/>
</dbReference>
<dbReference type="PANTHER" id="PTHR43767:SF1">
    <property type="entry name" value="NONRIBOSOMAL PEPTIDE SYNTHASE PES1 (EUROFUNG)-RELATED"/>
    <property type="match status" value="1"/>
</dbReference>
<dbReference type="InterPro" id="IPR000873">
    <property type="entry name" value="AMP-dep_synth/lig_dom"/>
</dbReference>
<organism evidence="3 4">
    <name type="scientific">Halosolutus amylolyticus</name>
    <dbReference type="NCBI Taxonomy" id="2932267"/>
    <lineage>
        <taxon>Archaea</taxon>
        <taxon>Methanobacteriati</taxon>
        <taxon>Methanobacteriota</taxon>
        <taxon>Stenosarchaea group</taxon>
        <taxon>Halobacteria</taxon>
        <taxon>Halobacteriales</taxon>
        <taxon>Natrialbaceae</taxon>
        <taxon>Halosolutus</taxon>
    </lineage>
</organism>
<keyword evidence="4" id="KW-1185">Reference proteome</keyword>
<name>A0ABD5PJ49_9EURY</name>
<dbReference type="InterPro" id="IPR045851">
    <property type="entry name" value="AMP-bd_C_sf"/>
</dbReference>
<accession>A0ABD5PJ49</accession>
<dbReference type="PANTHER" id="PTHR43767">
    <property type="entry name" value="LONG-CHAIN-FATTY-ACID--COA LIGASE"/>
    <property type="match status" value="1"/>
</dbReference>
<dbReference type="RefSeq" id="WP_250138756.1">
    <property type="nucleotide sequence ID" value="NZ_JALIQP010000001.1"/>
</dbReference>
<evidence type="ECO:0000313" key="4">
    <source>
        <dbReference type="Proteomes" id="UP001595898"/>
    </source>
</evidence>
<comment type="caution">
    <text evidence="3">The sequence shown here is derived from an EMBL/GenBank/DDBJ whole genome shotgun (WGS) entry which is preliminary data.</text>
</comment>
<gene>
    <name evidence="3" type="ORF">ACFO5R_01450</name>
</gene>
<dbReference type="Proteomes" id="UP001595898">
    <property type="component" value="Unassembled WGS sequence"/>
</dbReference>
<dbReference type="Pfam" id="PF00501">
    <property type="entry name" value="AMP-binding"/>
    <property type="match status" value="1"/>
</dbReference>
<dbReference type="InterPro" id="IPR025110">
    <property type="entry name" value="AMP-bd_C"/>
</dbReference>
<evidence type="ECO:0000259" key="1">
    <source>
        <dbReference type="Pfam" id="PF00501"/>
    </source>
</evidence>
<feature type="domain" description="AMP-dependent synthetase/ligase" evidence="1">
    <location>
        <begin position="12"/>
        <end position="362"/>
    </location>
</feature>
<reference evidence="3 4" key="1">
    <citation type="journal article" date="2019" name="Int. J. Syst. Evol. Microbiol.">
        <title>The Global Catalogue of Microorganisms (GCM) 10K type strain sequencing project: providing services to taxonomists for standard genome sequencing and annotation.</title>
        <authorList>
            <consortium name="The Broad Institute Genomics Platform"/>
            <consortium name="The Broad Institute Genome Sequencing Center for Infectious Disease"/>
            <person name="Wu L."/>
            <person name="Ma J."/>
        </authorList>
    </citation>
    <scope>NUCLEOTIDE SEQUENCE [LARGE SCALE GENOMIC DNA]</scope>
    <source>
        <strain evidence="3 4">WLHS5</strain>
    </source>
</reference>